<dbReference type="EMBL" id="CP059732">
    <property type="protein sequence ID" value="QMW06329.1"/>
    <property type="molecule type" value="Genomic_DNA"/>
</dbReference>
<feature type="compositionally biased region" description="Polar residues" evidence="1">
    <location>
        <begin position="80"/>
        <end position="101"/>
    </location>
</feature>
<dbReference type="RefSeq" id="WP_182463698.1">
    <property type="nucleotide sequence ID" value="NZ_CP059732.1"/>
</dbReference>
<feature type="region of interest" description="Disordered" evidence="1">
    <location>
        <begin position="66"/>
        <end position="107"/>
    </location>
</feature>
<dbReference type="KEGG" id="sfol:H3H32_16285"/>
<evidence type="ECO:0000313" key="3">
    <source>
        <dbReference type="Proteomes" id="UP000515369"/>
    </source>
</evidence>
<reference evidence="2 3" key="1">
    <citation type="submission" date="2020-07" db="EMBL/GenBank/DDBJ databases">
        <title>Spirosoma foliorum sp. nov., isolated from the leaves on the Nejang mountain Korea, Republic of.</title>
        <authorList>
            <person name="Ho H."/>
            <person name="Lee Y.-J."/>
            <person name="Nurcahyanto D.-A."/>
            <person name="Kim S.-G."/>
        </authorList>
    </citation>
    <scope>NUCLEOTIDE SEQUENCE [LARGE SCALE GENOMIC DNA]</scope>
    <source>
        <strain evidence="2 3">PL0136</strain>
    </source>
</reference>
<protein>
    <submittedName>
        <fullName evidence="2">Uncharacterized protein</fullName>
    </submittedName>
</protein>
<name>A0A7G5H5D7_9BACT</name>
<keyword evidence="3" id="KW-1185">Reference proteome</keyword>
<dbReference type="Proteomes" id="UP000515369">
    <property type="component" value="Chromosome"/>
</dbReference>
<proteinExistence type="predicted"/>
<organism evidence="2 3">
    <name type="scientific">Spirosoma foliorum</name>
    <dbReference type="NCBI Taxonomy" id="2710596"/>
    <lineage>
        <taxon>Bacteria</taxon>
        <taxon>Pseudomonadati</taxon>
        <taxon>Bacteroidota</taxon>
        <taxon>Cytophagia</taxon>
        <taxon>Cytophagales</taxon>
        <taxon>Cytophagaceae</taxon>
        <taxon>Spirosoma</taxon>
    </lineage>
</organism>
<evidence type="ECO:0000313" key="2">
    <source>
        <dbReference type="EMBL" id="QMW06329.1"/>
    </source>
</evidence>
<dbReference type="AlphaFoldDB" id="A0A7G5H5D7"/>
<accession>A0A7G5H5D7</accession>
<evidence type="ECO:0000256" key="1">
    <source>
        <dbReference type="SAM" id="MobiDB-lite"/>
    </source>
</evidence>
<gene>
    <name evidence="2" type="ORF">H3H32_16285</name>
</gene>
<sequence length="107" mass="11937">MVSTTFPKPKNIVLSEDEETNLLLTFGPEKVRRMLLLVSVYKTEQGGTLKTSDFANCVKWASMKVDAQDQQARREADSSAPATNTRPAYPTTSTHVTTTNKPFRELT</sequence>